<accession>A0A4Y2NWM2</accession>
<organism evidence="1 2">
    <name type="scientific">Araneus ventricosus</name>
    <name type="common">Orbweaver spider</name>
    <name type="synonym">Epeira ventricosa</name>
    <dbReference type="NCBI Taxonomy" id="182803"/>
    <lineage>
        <taxon>Eukaryota</taxon>
        <taxon>Metazoa</taxon>
        <taxon>Ecdysozoa</taxon>
        <taxon>Arthropoda</taxon>
        <taxon>Chelicerata</taxon>
        <taxon>Arachnida</taxon>
        <taxon>Araneae</taxon>
        <taxon>Araneomorphae</taxon>
        <taxon>Entelegynae</taxon>
        <taxon>Araneoidea</taxon>
        <taxon>Araneidae</taxon>
        <taxon>Araneus</taxon>
    </lineage>
</organism>
<proteinExistence type="predicted"/>
<dbReference type="EMBL" id="BGPR01129910">
    <property type="protein sequence ID" value="GBN43283.1"/>
    <property type="molecule type" value="Genomic_DNA"/>
</dbReference>
<keyword evidence="2" id="KW-1185">Reference proteome</keyword>
<dbReference type="Proteomes" id="UP000499080">
    <property type="component" value="Unassembled WGS sequence"/>
</dbReference>
<dbReference type="AlphaFoldDB" id="A0A4Y2NWM2"/>
<evidence type="ECO:0000313" key="2">
    <source>
        <dbReference type="Proteomes" id="UP000499080"/>
    </source>
</evidence>
<comment type="caution">
    <text evidence="1">The sequence shown here is derived from an EMBL/GenBank/DDBJ whole genome shotgun (WGS) entry which is preliminary data.</text>
</comment>
<protein>
    <submittedName>
        <fullName evidence="1">Uncharacterized protein</fullName>
    </submittedName>
</protein>
<gene>
    <name evidence="1" type="ORF">AVEN_274540_1</name>
</gene>
<evidence type="ECO:0000313" key="1">
    <source>
        <dbReference type="EMBL" id="GBN43283.1"/>
    </source>
</evidence>
<name>A0A4Y2NWM2_ARAVE</name>
<sequence length="98" mass="11109">MGWGGTTHHPIFQSIHLSRTFTPAPSKLIRYCTYFTLRLLRFPLERESPPPSPHVSTSVTFQHLWPSSCCPNGAVGYSNWLEIQTFDHTAPILIGFSH</sequence>
<reference evidence="1 2" key="1">
    <citation type="journal article" date="2019" name="Sci. Rep.">
        <title>Orb-weaving spider Araneus ventricosus genome elucidates the spidroin gene catalogue.</title>
        <authorList>
            <person name="Kono N."/>
            <person name="Nakamura H."/>
            <person name="Ohtoshi R."/>
            <person name="Moran D.A.P."/>
            <person name="Shinohara A."/>
            <person name="Yoshida Y."/>
            <person name="Fujiwara M."/>
            <person name="Mori M."/>
            <person name="Tomita M."/>
            <person name="Arakawa K."/>
        </authorList>
    </citation>
    <scope>NUCLEOTIDE SEQUENCE [LARGE SCALE GENOMIC DNA]</scope>
</reference>